<feature type="non-terminal residue" evidence="2">
    <location>
        <position position="26"/>
    </location>
</feature>
<name>A0A392V2C9_9FABA</name>
<feature type="compositionally biased region" description="Polar residues" evidence="1">
    <location>
        <begin position="13"/>
        <end position="26"/>
    </location>
</feature>
<dbReference type="EMBL" id="LXQA011039640">
    <property type="protein sequence ID" value="MCI82277.1"/>
    <property type="molecule type" value="Genomic_DNA"/>
</dbReference>
<proteinExistence type="predicted"/>
<feature type="region of interest" description="Disordered" evidence="1">
    <location>
        <begin position="1"/>
        <end position="26"/>
    </location>
</feature>
<organism evidence="2 3">
    <name type="scientific">Trifolium medium</name>
    <dbReference type="NCBI Taxonomy" id="97028"/>
    <lineage>
        <taxon>Eukaryota</taxon>
        <taxon>Viridiplantae</taxon>
        <taxon>Streptophyta</taxon>
        <taxon>Embryophyta</taxon>
        <taxon>Tracheophyta</taxon>
        <taxon>Spermatophyta</taxon>
        <taxon>Magnoliopsida</taxon>
        <taxon>eudicotyledons</taxon>
        <taxon>Gunneridae</taxon>
        <taxon>Pentapetalae</taxon>
        <taxon>rosids</taxon>
        <taxon>fabids</taxon>
        <taxon>Fabales</taxon>
        <taxon>Fabaceae</taxon>
        <taxon>Papilionoideae</taxon>
        <taxon>50 kb inversion clade</taxon>
        <taxon>NPAAA clade</taxon>
        <taxon>Hologalegina</taxon>
        <taxon>IRL clade</taxon>
        <taxon>Trifolieae</taxon>
        <taxon>Trifolium</taxon>
    </lineage>
</organism>
<evidence type="ECO:0000256" key="1">
    <source>
        <dbReference type="SAM" id="MobiDB-lite"/>
    </source>
</evidence>
<protein>
    <submittedName>
        <fullName evidence="2">Uncharacterized protein</fullName>
    </submittedName>
</protein>
<accession>A0A392V2C9</accession>
<reference evidence="2 3" key="1">
    <citation type="journal article" date="2018" name="Front. Plant Sci.">
        <title>Red Clover (Trifolium pratense) and Zigzag Clover (T. medium) - A Picture of Genomic Similarities and Differences.</title>
        <authorList>
            <person name="Dluhosova J."/>
            <person name="Istvanek J."/>
            <person name="Nedelnik J."/>
            <person name="Repkova J."/>
        </authorList>
    </citation>
    <scope>NUCLEOTIDE SEQUENCE [LARGE SCALE GENOMIC DNA]</scope>
    <source>
        <strain evidence="3">cv. 10/8</strain>
        <tissue evidence="2">Leaf</tissue>
    </source>
</reference>
<dbReference type="Proteomes" id="UP000265520">
    <property type="component" value="Unassembled WGS sequence"/>
</dbReference>
<evidence type="ECO:0000313" key="2">
    <source>
        <dbReference type="EMBL" id="MCI82277.1"/>
    </source>
</evidence>
<sequence>MVTKREAARGSESARQSSLSEGQQTP</sequence>
<dbReference type="AlphaFoldDB" id="A0A392V2C9"/>
<comment type="caution">
    <text evidence="2">The sequence shown here is derived from an EMBL/GenBank/DDBJ whole genome shotgun (WGS) entry which is preliminary data.</text>
</comment>
<keyword evidence="3" id="KW-1185">Reference proteome</keyword>
<evidence type="ECO:0000313" key="3">
    <source>
        <dbReference type="Proteomes" id="UP000265520"/>
    </source>
</evidence>